<gene>
    <name evidence="2" type="ORF">MiAbB_03924</name>
</gene>
<comment type="caution">
    <text evidence="2">The sequence shown here is derived from an EMBL/GenBank/DDBJ whole genome shotgun (WGS) entry which is preliminary data.</text>
</comment>
<organism evidence="2 3">
    <name type="scientific">Microcystis aeruginosa NIES-4285</name>
    <dbReference type="NCBI Taxonomy" id="2497681"/>
    <lineage>
        <taxon>Bacteria</taxon>
        <taxon>Bacillati</taxon>
        <taxon>Cyanobacteriota</taxon>
        <taxon>Cyanophyceae</taxon>
        <taxon>Oscillatoriophycideae</taxon>
        <taxon>Chroococcales</taxon>
        <taxon>Microcystaceae</taxon>
        <taxon>Microcystis</taxon>
    </lineage>
</organism>
<proteinExistence type="predicted"/>
<keyword evidence="1" id="KW-0175">Coiled coil</keyword>
<feature type="coiled-coil region" evidence="1">
    <location>
        <begin position="499"/>
        <end position="526"/>
    </location>
</feature>
<dbReference type="RefSeq" id="WP_130758139.1">
    <property type="nucleotide sequence ID" value="NZ_BIFY01000098.1"/>
</dbReference>
<protein>
    <submittedName>
        <fullName evidence="2">Uncharacterized protein</fullName>
    </submittedName>
</protein>
<dbReference type="CDD" id="cd10170">
    <property type="entry name" value="ASKHA_NBD_HSP70"/>
    <property type="match status" value="1"/>
</dbReference>
<dbReference type="InterPro" id="IPR043129">
    <property type="entry name" value="ATPase_NBD"/>
</dbReference>
<evidence type="ECO:0000256" key="1">
    <source>
        <dbReference type="SAM" id="Coils"/>
    </source>
</evidence>
<name>A0A402DIC1_MICAE</name>
<sequence>MTSNRDLANVTVLGFDLGHGETALTYIEGCQDKKRAICTAFSDISAIGYLPNGEPILGEDVVLNDFADQKISLDIGFKSKPGIYRDRDLKISDFAKAVYQKAQYKAPQLKKNTEEIETFIGCPTGWVERNENKVLEAYKELFIKAGIPNPKVLRESDAAIAYYFDQVQSEDYKNQQSFFINKDEEITLGELKHPVIVLDFGSSTLDVTIAKIFGNPIAFGIPLGASLIDKAILEWNLSHSLDSNYPFHKRINKDDIDHLKSLILENNTLSAKAELYCRHTKEEYFNHQDTYPSISHSLAKREVIDEYDLPICLFGDMMNEILNTSLKQLIPNFFNTNKDPEIDELAGYSWLGRCEQLLKYDLDNRLLENGLRREEIGVVVLTGGASRMQPVRDLVKKCFTESKTLSFRFDTNPELCISRGLSCYGRIDVQTRHFEQEIDAFCEDQLWEILGKHYASTKLVEIIGDEIANLTRSNLKCWRDKTIHADRIAYWIKKELRDWSQSDKLKNQIEKELERLEKEISKEVNKSLKPICEKYGLSNIDLLPSTFLRDDVCKTMQDFADEYNLDSEDIKNESFSLVATMQELAKAIVEGIHEAWKDDEFKNLGNGWGWWRNLNFSEDDARPMINQLRESGEEIVGSYLGDEDFVKIPIYATYYSLQTVLRQKIKQAKYLIYSF</sequence>
<reference evidence="3" key="1">
    <citation type="submission" date="2018-12" db="EMBL/GenBank/DDBJ databases">
        <title>Genome sequence of Microcystis aeruginosa NIES-4285.</title>
        <authorList>
            <person name="Tanabe Y."/>
        </authorList>
    </citation>
    <scope>NUCLEOTIDE SEQUENCE [LARGE SCALE GENOMIC DNA]</scope>
    <source>
        <strain evidence="3">NIES-4285</strain>
    </source>
</reference>
<dbReference type="SUPFAM" id="SSF53067">
    <property type="entry name" value="Actin-like ATPase domain"/>
    <property type="match status" value="1"/>
</dbReference>
<dbReference type="Gene3D" id="3.30.420.40">
    <property type="match status" value="2"/>
</dbReference>
<dbReference type="Gene3D" id="3.90.640.10">
    <property type="entry name" value="Actin, Chain A, domain 4"/>
    <property type="match status" value="1"/>
</dbReference>
<evidence type="ECO:0000313" key="2">
    <source>
        <dbReference type="EMBL" id="GCE61980.1"/>
    </source>
</evidence>
<evidence type="ECO:0000313" key="3">
    <source>
        <dbReference type="Proteomes" id="UP000289660"/>
    </source>
</evidence>
<dbReference type="EMBL" id="BIFY01000098">
    <property type="protein sequence ID" value="GCE61980.1"/>
    <property type="molecule type" value="Genomic_DNA"/>
</dbReference>
<accession>A0A402DIC1</accession>
<dbReference type="AlphaFoldDB" id="A0A402DIC1"/>
<dbReference type="Proteomes" id="UP000289660">
    <property type="component" value="Unassembled WGS sequence"/>
</dbReference>